<evidence type="ECO:0000259" key="1">
    <source>
        <dbReference type="Pfam" id="PF13304"/>
    </source>
</evidence>
<dbReference type="SUPFAM" id="SSF52540">
    <property type="entry name" value="P-loop containing nucleoside triphosphate hydrolases"/>
    <property type="match status" value="1"/>
</dbReference>
<keyword evidence="2" id="KW-0547">Nucleotide-binding</keyword>
<gene>
    <name evidence="2" type="ORF">FM996_13570</name>
</gene>
<evidence type="ECO:0000313" key="2">
    <source>
        <dbReference type="EMBL" id="TRL31533.1"/>
    </source>
</evidence>
<sequence length="398" mass="44210">MLLRFSVANFGSIRDEQQLSMIASALKDEPGGLIETPALRSEKILPSAVIYGANASGKSNLVRALAHMKELVRNSHRQGEPGAPIPLKPFLLDPAYATKPSVFSVEFIWNGARYAYRFEALGNEFTQESLHVWRGGPVTLLFERERQEFKFGRSLRGRNKVIEDLTRPNSLFLSAAAQNNHEELGEVESFFASVIFELGDRTRVWRVAREFREDEPLDLRATALLSALDTGIETTRVKVNKTGSLVDCLLQLGHRTAHGETVYLDMWDESAGTAQLVSDVRAIFRALDLGAAIVIDEFGSRVHTRASELILSLFASEETNPKGAQLIVTTHDTNLLNAPALRRDQVWFTEKDEAGATHLYPLTDIETRKGDNLEKGYLQGRYGAIPFAGAAADLLKTR</sequence>
<dbReference type="GO" id="GO:0016887">
    <property type="term" value="F:ATP hydrolysis activity"/>
    <property type="evidence" value="ECO:0007669"/>
    <property type="project" value="InterPro"/>
</dbReference>
<dbReference type="Pfam" id="PF13304">
    <property type="entry name" value="AAA_21"/>
    <property type="match status" value="1"/>
</dbReference>
<protein>
    <submittedName>
        <fullName evidence="2">ATP-binding protein</fullName>
    </submittedName>
</protein>
<dbReference type="RefSeq" id="WP_142863457.1">
    <property type="nucleotide sequence ID" value="NZ_VJMF01000054.1"/>
</dbReference>
<dbReference type="Proteomes" id="UP000316781">
    <property type="component" value="Unassembled WGS sequence"/>
</dbReference>
<name>A0A549SPI0_METSR</name>
<dbReference type="EMBL" id="VJMF01000054">
    <property type="protein sequence ID" value="TRL31533.1"/>
    <property type="molecule type" value="Genomic_DNA"/>
</dbReference>
<dbReference type="AlphaFoldDB" id="A0A549SPI0"/>
<keyword evidence="2" id="KW-0067">ATP-binding</keyword>
<dbReference type="Gene3D" id="3.40.50.300">
    <property type="entry name" value="P-loop containing nucleotide triphosphate hydrolases"/>
    <property type="match status" value="1"/>
</dbReference>
<proteinExistence type="predicted"/>
<dbReference type="InterPro" id="IPR027417">
    <property type="entry name" value="P-loop_NTPase"/>
</dbReference>
<evidence type="ECO:0000313" key="3">
    <source>
        <dbReference type="Proteomes" id="UP000316781"/>
    </source>
</evidence>
<feature type="domain" description="ATPase AAA-type core" evidence="1">
    <location>
        <begin position="48"/>
        <end position="337"/>
    </location>
</feature>
<accession>A0A549SPI0</accession>
<dbReference type="InterPro" id="IPR003959">
    <property type="entry name" value="ATPase_AAA_core"/>
</dbReference>
<comment type="caution">
    <text evidence="2">The sequence shown here is derived from an EMBL/GenBank/DDBJ whole genome shotgun (WGS) entry which is preliminary data.</text>
</comment>
<reference evidence="2 3" key="1">
    <citation type="submission" date="2019-07" db="EMBL/GenBank/DDBJ databases">
        <title>Ln-dependent methylotrophs.</title>
        <authorList>
            <person name="Tani A."/>
        </authorList>
    </citation>
    <scope>NUCLEOTIDE SEQUENCE [LARGE SCALE GENOMIC DNA]</scope>
    <source>
        <strain evidence="2 3">SM89A</strain>
    </source>
</reference>
<dbReference type="PANTHER" id="PTHR40396">
    <property type="entry name" value="ATPASE-LIKE PROTEIN"/>
    <property type="match status" value="1"/>
</dbReference>
<dbReference type="PANTHER" id="PTHR40396:SF1">
    <property type="entry name" value="ATPASE AAA-TYPE CORE DOMAIN-CONTAINING PROTEIN"/>
    <property type="match status" value="1"/>
</dbReference>
<organism evidence="2 3">
    <name type="scientific">Methylosinus sporium</name>
    <dbReference type="NCBI Taxonomy" id="428"/>
    <lineage>
        <taxon>Bacteria</taxon>
        <taxon>Pseudomonadati</taxon>
        <taxon>Pseudomonadota</taxon>
        <taxon>Alphaproteobacteria</taxon>
        <taxon>Hyphomicrobiales</taxon>
        <taxon>Methylocystaceae</taxon>
        <taxon>Methylosinus</taxon>
    </lineage>
</organism>
<dbReference type="GO" id="GO:0005524">
    <property type="term" value="F:ATP binding"/>
    <property type="evidence" value="ECO:0007669"/>
    <property type="project" value="UniProtKB-KW"/>
</dbReference>